<evidence type="ECO:0000313" key="2">
    <source>
        <dbReference type="Proteomes" id="UP000697330"/>
    </source>
</evidence>
<dbReference type="AlphaFoldDB" id="A0A921GFP1"/>
<dbReference type="Proteomes" id="UP000697330">
    <property type="component" value="Unassembled WGS sequence"/>
</dbReference>
<organism evidence="1 2">
    <name type="scientific">Thermophilibacter provencensis</name>
    <dbReference type="NCBI Taxonomy" id="1852386"/>
    <lineage>
        <taxon>Bacteria</taxon>
        <taxon>Bacillati</taxon>
        <taxon>Actinomycetota</taxon>
        <taxon>Coriobacteriia</taxon>
        <taxon>Coriobacteriales</taxon>
        <taxon>Atopobiaceae</taxon>
        <taxon>Thermophilibacter</taxon>
    </lineage>
</organism>
<comment type="caution">
    <text evidence="1">The sequence shown here is derived from an EMBL/GenBank/DDBJ whole genome shotgun (WGS) entry which is preliminary data.</text>
</comment>
<name>A0A921GFP1_9ACTN</name>
<accession>A0A921GFP1</accession>
<evidence type="ECO:0000313" key="1">
    <source>
        <dbReference type="EMBL" id="HJF45029.1"/>
    </source>
</evidence>
<reference evidence="1" key="2">
    <citation type="submission" date="2021-09" db="EMBL/GenBank/DDBJ databases">
        <authorList>
            <person name="Gilroy R."/>
        </authorList>
    </citation>
    <scope>NUCLEOTIDE SEQUENCE</scope>
    <source>
        <strain evidence="1">CHK124-7917</strain>
    </source>
</reference>
<dbReference type="RefSeq" id="WP_274958913.1">
    <property type="nucleotide sequence ID" value="NZ_DYWQ01000067.1"/>
</dbReference>
<proteinExistence type="predicted"/>
<protein>
    <submittedName>
        <fullName evidence="1">Zinc dependent phospholipase C family protein</fullName>
    </submittedName>
</protein>
<dbReference type="EMBL" id="DYWQ01000067">
    <property type="protein sequence ID" value="HJF45029.1"/>
    <property type="molecule type" value="Genomic_DNA"/>
</dbReference>
<sequence length="310" mass="33537">MPALITHHIFGEDVIASLPDGIVSGEEEKLAFLLANQGPDPLLARFSTLPATARACHRLARLIQGGCVTRAFWALRDGVSRLPASDEGVGRAFALGFLGHYALDRAAHPLVVSQQRALAEVDRTLAAVARDVHAVIESDIDSWILWEKRGATVLERPAAGNLMRTERIDRVGGALVSQLSLAVFGIGLGAREYAGSVRDLERAYRLIDPAGSPRARAVGALERLARGHSRAAAAAHYVRRCEDCPAANLDCLPWRDPFTGRVRSESLADLFDEARLSYPALAEAYVRGDREGFRRLVGGLDYAGRPGTDD</sequence>
<gene>
    <name evidence="1" type="ORF">K8U72_04505</name>
</gene>
<reference evidence="1" key="1">
    <citation type="journal article" date="2021" name="PeerJ">
        <title>Extensive microbial diversity within the chicken gut microbiome revealed by metagenomics and culture.</title>
        <authorList>
            <person name="Gilroy R."/>
            <person name="Ravi A."/>
            <person name="Getino M."/>
            <person name="Pursley I."/>
            <person name="Horton D.L."/>
            <person name="Alikhan N.F."/>
            <person name="Baker D."/>
            <person name="Gharbi K."/>
            <person name="Hall N."/>
            <person name="Watson M."/>
            <person name="Adriaenssens E.M."/>
            <person name="Foster-Nyarko E."/>
            <person name="Jarju S."/>
            <person name="Secka A."/>
            <person name="Antonio M."/>
            <person name="Oren A."/>
            <person name="Chaudhuri R.R."/>
            <person name="La Ragione R."/>
            <person name="Hildebrand F."/>
            <person name="Pallen M.J."/>
        </authorList>
    </citation>
    <scope>NUCLEOTIDE SEQUENCE</scope>
    <source>
        <strain evidence="1">CHK124-7917</strain>
    </source>
</reference>